<dbReference type="Proteomes" id="UP000625711">
    <property type="component" value="Unassembled WGS sequence"/>
</dbReference>
<gene>
    <name evidence="1" type="ORF">GWI33_008964</name>
</gene>
<comment type="caution">
    <text evidence="1">The sequence shown here is derived from an EMBL/GenBank/DDBJ whole genome shotgun (WGS) entry which is preliminary data.</text>
</comment>
<evidence type="ECO:0000313" key="1">
    <source>
        <dbReference type="EMBL" id="KAF7277256.1"/>
    </source>
</evidence>
<organism evidence="1 2">
    <name type="scientific">Rhynchophorus ferrugineus</name>
    <name type="common">Red palm weevil</name>
    <name type="synonym">Curculio ferrugineus</name>
    <dbReference type="NCBI Taxonomy" id="354439"/>
    <lineage>
        <taxon>Eukaryota</taxon>
        <taxon>Metazoa</taxon>
        <taxon>Ecdysozoa</taxon>
        <taxon>Arthropoda</taxon>
        <taxon>Hexapoda</taxon>
        <taxon>Insecta</taxon>
        <taxon>Pterygota</taxon>
        <taxon>Neoptera</taxon>
        <taxon>Endopterygota</taxon>
        <taxon>Coleoptera</taxon>
        <taxon>Polyphaga</taxon>
        <taxon>Cucujiformia</taxon>
        <taxon>Curculionidae</taxon>
        <taxon>Dryophthorinae</taxon>
        <taxon>Rhynchophorus</taxon>
    </lineage>
</organism>
<dbReference type="EMBL" id="JAACXV010003251">
    <property type="protein sequence ID" value="KAF7277256.1"/>
    <property type="molecule type" value="Genomic_DNA"/>
</dbReference>
<accession>A0A834M9Z7</accession>
<name>A0A834M9Z7_RHYFE</name>
<reference evidence="1" key="1">
    <citation type="submission" date="2020-08" db="EMBL/GenBank/DDBJ databases">
        <title>Genome sequencing and assembly of the red palm weevil Rhynchophorus ferrugineus.</title>
        <authorList>
            <person name="Dias G.B."/>
            <person name="Bergman C.M."/>
            <person name="Manee M."/>
        </authorList>
    </citation>
    <scope>NUCLEOTIDE SEQUENCE</scope>
    <source>
        <strain evidence="1">AA-2017</strain>
        <tissue evidence="1">Whole larva</tissue>
    </source>
</reference>
<sequence length="94" mass="11072">MFAQNGRGIKIDPEERKFISIYRNRKGTHFCPGPRTKIVRTNLAFVMKESFPYVGYRFLLRFFYRYHWVASSAGVPRAWKAKKVLNGLLETLLD</sequence>
<evidence type="ECO:0000313" key="2">
    <source>
        <dbReference type="Proteomes" id="UP000625711"/>
    </source>
</evidence>
<protein>
    <submittedName>
        <fullName evidence="1">Uncharacterized protein</fullName>
    </submittedName>
</protein>
<keyword evidence="2" id="KW-1185">Reference proteome</keyword>
<dbReference type="AlphaFoldDB" id="A0A834M9Z7"/>
<proteinExistence type="predicted"/>